<reference evidence="1 2" key="1">
    <citation type="submission" date="2011-02" db="EMBL/GenBank/DDBJ databases">
        <authorList>
            <person name="Weinstock G."/>
            <person name="Sodergren E."/>
            <person name="Clifton S."/>
            <person name="Fulton L."/>
            <person name="Fulton B."/>
            <person name="Courtney L."/>
            <person name="Fronick C."/>
            <person name="Harrison M."/>
            <person name="Strong C."/>
            <person name="Farmer C."/>
            <person name="Delahaunty K."/>
            <person name="Markovic C."/>
            <person name="Hall O."/>
            <person name="Minx P."/>
            <person name="Tomlinson C."/>
            <person name="Mitreva M."/>
            <person name="Hou S."/>
            <person name="Chen J."/>
            <person name="Wollam A."/>
            <person name="Pepin K.H."/>
            <person name="Johnson M."/>
            <person name="Bhonagiri V."/>
            <person name="Zhang X."/>
            <person name="Suruliraj S."/>
            <person name="Warren W."/>
            <person name="Chinwalla A."/>
            <person name="Mardis E.R."/>
            <person name="Wilson R.K."/>
        </authorList>
    </citation>
    <scope>NUCLEOTIDE SEQUENCE [LARGE SCALE GENOMIC DNA]</scope>
    <source>
        <strain evidence="1 2">YIT 11841</strain>
    </source>
</reference>
<dbReference type="EMBL" id="AFBR01000023">
    <property type="protein sequence ID" value="EGG55833.1"/>
    <property type="molecule type" value="Genomic_DNA"/>
</dbReference>
<name>F3QRX0_9BACT</name>
<sequence>MFPRRCLVRKAGEGNTIYGKGVYLALCSYAYQNFATSVITPRAR</sequence>
<protein>
    <submittedName>
        <fullName evidence="1">Uncharacterized protein</fullName>
    </submittedName>
</protein>
<gene>
    <name evidence="1" type="ORF">HMPREF9442_00886</name>
</gene>
<proteinExistence type="predicted"/>
<comment type="caution">
    <text evidence="1">The sequence shown here is derived from an EMBL/GenBank/DDBJ whole genome shotgun (WGS) entry which is preliminary data.</text>
</comment>
<dbReference type="Proteomes" id="UP000005546">
    <property type="component" value="Unassembled WGS sequence"/>
</dbReference>
<accession>F3QRX0</accession>
<organism evidence="1 2">
    <name type="scientific">Paraprevotella xylaniphila YIT 11841</name>
    <dbReference type="NCBI Taxonomy" id="762982"/>
    <lineage>
        <taxon>Bacteria</taxon>
        <taxon>Pseudomonadati</taxon>
        <taxon>Bacteroidota</taxon>
        <taxon>Bacteroidia</taxon>
        <taxon>Bacteroidales</taxon>
        <taxon>Prevotellaceae</taxon>
        <taxon>Paraprevotella</taxon>
    </lineage>
</organism>
<dbReference type="AlphaFoldDB" id="F3QRX0"/>
<keyword evidence="2" id="KW-1185">Reference proteome</keyword>
<dbReference type="HOGENOM" id="CLU_3219772_0_0_10"/>
<dbReference type="STRING" id="762982.HMPREF9442_00886"/>
<evidence type="ECO:0000313" key="2">
    <source>
        <dbReference type="Proteomes" id="UP000005546"/>
    </source>
</evidence>
<evidence type="ECO:0000313" key="1">
    <source>
        <dbReference type="EMBL" id="EGG55833.1"/>
    </source>
</evidence>